<feature type="compositionally biased region" description="Basic and acidic residues" evidence="1">
    <location>
        <begin position="108"/>
        <end position="120"/>
    </location>
</feature>
<reference evidence="2" key="3">
    <citation type="submission" date="2019-06" db="EMBL/GenBank/DDBJ databases">
        <authorList>
            <person name="Poynton C."/>
            <person name="Hasenbein S."/>
            <person name="Benoit J.B."/>
            <person name="Sepulveda M.S."/>
            <person name="Poelchau M.F."/>
            <person name="Murali S.C."/>
            <person name="Chen S."/>
            <person name="Glastad K.M."/>
            <person name="Werren J.H."/>
            <person name="Vineis J.H."/>
            <person name="Bowen J.L."/>
            <person name="Friedrich M."/>
            <person name="Jones J."/>
            <person name="Robertson H.M."/>
            <person name="Feyereisen R."/>
            <person name="Mechler-Hickson A."/>
            <person name="Mathers N."/>
            <person name="Lee C.E."/>
            <person name="Colbourne J.K."/>
            <person name="Biales A."/>
            <person name="Johnston J.S."/>
            <person name="Wellborn G.A."/>
            <person name="Rosendale A.J."/>
            <person name="Cridge A.G."/>
            <person name="Munoz-Torres M.C."/>
            <person name="Bain P.A."/>
            <person name="Manny A.R."/>
            <person name="Major K.M."/>
            <person name="Lambert F.N."/>
            <person name="Vulpe C.D."/>
            <person name="Tuck P."/>
            <person name="Blalock B.J."/>
            <person name="Lin Y.-Y."/>
            <person name="Smith M.E."/>
            <person name="Ochoa-Acuna H."/>
            <person name="Chen M.-J.M."/>
            <person name="Childers C.P."/>
            <person name="Qu J."/>
            <person name="Dugan S."/>
            <person name="Lee S.L."/>
            <person name="Chao H."/>
            <person name="Dinh H."/>
            <person name="Han Y."/>
            <person name="Doddapaneni H."/>
            <person name="Worley K.C."/>
            <person name="Muzny D.M."/>
            <person name="Gibbs R.A."/>
            <person name="Richards S."/>
        </authorList>
    </citation>
    <scope>NUCLEOTIDE SEQUENCE</scope>
    <source>
        <strain evidence="2">HAZT.00-mixed</strain>
        <tissue evidence="2">Whole organism</tissue>
    </source>
</reference>
<name>A0A6A0GV07_HYAAZ</name>
<dbReference type="EMBL" id="JQDR03013728">
    <property type="protein sequence ID" value="KAA0189201.1"/>
    <property type="molecule type" value="Genomic_DNA"/>
</dbReference>
<sequence length="120" mass="13754">MAPLLCFASVDSSDEEEDPELQLLESGKHDIICLESKTVAGGQGPMRSRKHHHMFPYHEEKMLQEAFKNDCISRSQSGKWHKAFKEGREKVAYEPRSGRPTTAQTEENVDRVREVLRSKL</sequence>
<organism evidence="2">
    <name type="scientific">Hyalella azteca</name>
    <name type="common">Amphipod</name>
    <dbReference type="NCBI Taxonomy" id="294128"/>
    <lineage>
        <taxon>Eukaryota</taxon>
        <taxon>Metazoa</taxon>
        <taxon>Ecdysozoa</taxon>
        <taxon>Arthropoda</taxon>
        <taxon>Crustacea</taxon>
        <taxon>Multicrustacea</taxon>
        <taxon>Malacostraca</taxon>
        <taxon>Eumalacostraca</taxon>
        <taxon>Peracarida</taxon>
        <taxon>Amphipoda</taxon>
        <taxon>Senticaudata</taxon>
        <taxon>Talitrida</taxon>
        <taxon>Talitroidea</taxon>
        <taxon>Hyalellidae</taxon>
        <taxon>Hyalella</taxon>
    </lineage>
</organism>
<dbReference type="Proteomes" id="UP000711488">
    <property type="component" value="Unassembled WGS sequence"/>
</dbReference>
<dbReference type="InterPro" id="IPR052709">
    <property type="entry name" value="Transposase-MT_Hybrid"/>
</dbReference>
<dbReference type="PANTHER" id="PTHR46060:SF1">
    <property type="entry name" value="MARINER MOS1 TRANSPOSASE-LIKE PROTEIN"/>
    <property type="match status" value="1"/>
</dbReference>
<accession>A0A6A0GV07</accession>
<dbReference type="PANTHER" id="PTHR46060">
    <property type="entry name" value="MARINER MOS1 TRANSPOSASE-LIKE PROTEIN"/>
    <property type="match status" value="1"/>
</dbReference>
<evidence type="ECO:0000256" key="1">
    <source>
        <dbReference type="SAM" id="MobiDB-lite"/>
    </source>
</evidence>
<protein>
    <recommendedName>
        <fullName evidence="3">Mos1 transposase HTH domain-containing protein</fullName>
    </recommendedName>
</protein>
<reference evidence="2" key="2">
    <citation type="journal article" date="2018" name="Environ. Sci. Technol.">
        <title>The Toxicogenome of Hyalella azteca: A Model for Sediment Ecotoxicology and Evolutionary Toxicology.</title>
        <authorList>
            <person name="Poynton H.C."/>
            <person name="Hasenbein S."/>
            <person name="Benoit J.B."/>
            <person name="Sepulveda M.S."/>
            <person name="Poelchau M.F."/>
            <person name="Hughes D.S.T."/>
            <person name="Murali S.C."/>
            <person name="Chen S."/>
            <person name="Glastad K.M."/>
            <person name="Goodisman M.A.D."/>
            <person name="Werren J.H."/>
            <person name="Vineis J.H."/>
            <person name="Bowen J.L."/>
            <person name="Friedrich M."/>
            <person name="Jones J."/>
            <person name="Robertson H.M."/>
            <person name="Feyereisen R."/>
            <person name="Mechler-Hickson A."/>
            <person name="Mathers N."/>
            <person name="Lee C.E."/>
            <person name="Colbourne J.K."/>
            <person name="Biales A."/>
            <person name="Johnston J.S."/>
            <person name="Wellborn G.A."/>
            <person name="Rosendale A.J."/>
            <person name="Cridge A.G."/>
            <person name="Munoz-Torres M.C."/>
            <person name="Bain P.A."/>
            <person name="Manny A.R."/>
            <person name="Major K.M."/>
            <person name="Lambert F.N."/>
            <person name="Vulpe C.D."/>
            <person name="Tuck P."/>
            <person name="Blalock B.J."/>
            <person name="Lin Y.Y."/>
            <person name="Smith M.E."/>
            <person name="Ochoa-Acuna H."/>
            <person name="Chen M.M."/>
            <person name="Childers C.P."/>
            <person name="Qu J."/>
            <person name="Dugan S."/>
            <person name="Lee S.L."/>
            <person name="Chao H."/>
            <person name="Dinh H."/>
            <person name="Han Y."/>
            <person name="Doddapaneni H."/>
            <person name="Worley K.C."/>
            <person name="Muzny D.M."/>
            <person name="Gibbs R.A."/>
            <person name="Richards S."/>
        </authorList>
    </citation>
    <scope>NUCLEOTIDE SEQUENCE</scope>
    <source>
        <strain evidence="2">HAZT.00-mixed</strain>
        <tissue evidence="2">Whole organism</tissue>
    </source>
</reference>
<evidence type="ECO:0000313" key="2">
    <source>
        <dbReference type="EMBL" id="KAA0189201.1"/>
    </source>
</evidence>
<gene>
    <name evidence="2" type="ORF">HAZT_HAZT003008</name>
</gene>
<feature type="region of interest" description="Disordered" evidence="1">
    <location>
        <begin position="91"/>
        <end position="120"/>
    </location>
</feature>
<dbReference type="OrthoDB" id="64353at2759"/>
<evidence type="ECO:0008006" key="3">
    <source>
        <dbReference type="Google" id="ProtNLM"/>
    </source>
</evidence>
<comment type="caution">
    <text evidence="2">The sequence shown here is derived from an EMBL/GenBank/DDBJ whole genome shotgun (WGS) entry which is preliminary data.</text>
</comment>
<dbReference type="AlphaFoldDB" id="A0A6A0GV07"/>
<proteinExistence type="predicted"/>
<reference evidence="2" key="1">
    <citation type="submission" date="2014-08" db="EMBL/GenBank/DDBJ databases">
        <authorList>
            <person name="Murali S."/>
            <person name="Richards S."/>
            <person name="Bandaranaike D."/>
            <person name="Bellair M."/>
            <person name="Blankenburg K."/>
            <person name="Chao H."/>
            <person name="Dinh H."/>
            <person name="Doddapaneni H."/>
            <person name="Dugan-Rocha S."/>
            <person name="Elkadiri S."/>
            <person name="Gnanaolivu R."/>
            <person name="Hughes D."/>
            <person name="Lee S."/>
            <person name="Li M."/>
            <person name="Ming W."/>
            <person name="Munidasa M."/>
            <person name="Muniz J."/>
            <person name="Nguyen L."/>
            <person name="Osuji N."/>
            <person name="Pu L.-L."/>
            <person name="Puazo M."/>
            <person name="Skinner E."/>
            <person name="Qu C."/>
            <person name="Quiroz J."/>
            <person name="Raj R."/>
            <person name="Weissenberger G."/>
            <person name="Xin Y."/>
            <person name="Zou X."/>
            <person name="Han Y."/>
            <person name="Worley K."/>
            <person name="Muzny D."/>
            <person name="Gibbs R."/>
        </authorList>
    </citation>
    <scope>NUCLEOTIDE SEQUENCE</scope>
    <source>
        <strain evidence="2">HAZT.00-mixed</strain>
        <tissue evidence="2">Whole organism</tissue>
    </source>
</reference>